<organism evidence="2">
    <name type="scientific">Oscillatoriales cyanobacterium SpSt-418</name>
    <dbReference type="NCBI Taxonomy" id="2282169"/>
    <lineage>
        <taxon>Bacteria</taxon>
        <taxon>Bacillati</taxon>
        <taxon>Cyanobacteriota</taxon>
        <taxon>Cyanophyceae</taxon>
        <taxon>Oscillatoriophycideae</taxon>
        <taxon>Oscillatoriales</taxon>
    </lineage>
</organism>
<keyword evidence="1" id="KW-0812">Transmembrane</keyword>
<gene>
    <name evidence="2" type="ORF">ENR64_16270</name>
</gene>
<feature type="transmembrane region" description="Helical" evidence="1">
    <location>
        <begin position="121"/>
        <end position="141"/>
    </location>
</feature>
<keyword evidence="2" id="KW-0645">Protease</keyword>
<keyword evidence="1" id="KW-0472">Membrane</keyword>
<dbReference type="GO" id="GO:0004180">
    <property type="term" value="F:carboxypeptidase activity"/>
    <property type="evidence" value="ECO:0007669"/>
    <property type="project" value="UniProtKB-KW"/>
</dbReference>
<evidence type="ECO:0000256" key="1">
    <source>
        <dbReference type="SAM" id="Phobius"/>
    </source>
</evidence>
<dbReference type="EMBL" id="DSRU01000233">
    <property type="protein sequence ID" value="HFM99278.1"/>
    <property type="molecule type" value="Genomic_DNA"/>
</dbReference>
<keyword evidence="2" id="KW-0378">Hydrolase</keyword>
<comment type="caution">
    <text evidence="2">The sequence shown here is derived from an EMBL/GenBank/DDBJ whole genome shotgun (WGS) entry which is preliminary data.</text>
</comment>
<accession>A0A7C3PHP3</accession>
<evidence type="ECO:0000313" key="2">
    <source>
        <dbReference type="EMBL" id="HFM99278.1"/>
    </source>
</evidence>
<dbReference type="AlphaFoldDB" id="A0A7C3PHP3"/>
<sequence length="146" mass="15350">MQLVALTTVERSLAHGVKIEHKSTPAIEVTAIYDSGEPMKNAQVTVYPPSSDNAWTKGTTNDQGKFNFVPDISKAGNWEVKIRQAGHGGIVVVPVGEGAIANSTGQASTAATTQGSSFTPLQILLMVGSVTWGFVGTALYFSGRKV</sequence>
<protein>
    <submittedName>
        <fullName evidence="2">Carboxypeptidase regulatory-like domain-containing protein</fullName>
    </submittedName>
</protein>
<dbReference type="SUPFAM" id="SSF49478">
    <property type="entry name" value="Cna protein B-type domain"/>
    <property type="match status" value="1"/>
</dbReference>
<name>A0A7C3PHP3_9CYAN</name>
<reference evidence="2" key="1">
    <citation type="journal article" date="2020" name="mSystems">
        <title>Genome- and Community-Level Interaction Insights into Carbon Utilization and Element Cycling Functions of Hydrothermarchaeota in Hydrothermal Sediment.</title>
        <authorList>
            <person name="Zhou Z."/>
            <person name="Liu Y."/>
            <person name="Xu W."/>
            <person name="Pan J."/>
            <person name="Luo Z.H."/>
            <person name="Li M."/>
        </authorList>
    </citation>
    <scope>NUCLEOTIDE SEQUENCE [LARGE SCALE GENOMIC DNA]</scope>
    <source>
        <strain evidence="2">SpSt-418</strain>
    </source>
</reference>
<keyword evidence="2" id="KW-0121">Carboxypeptidase</keyword>
<keyword evidence="1" id="KW-1133">Transmembrane helix</keyword>
<proteinExistence type="predicted"/>